<evidence type="ECO:0000313" key="3">
    <source>
        <dbReference type="Proteomes" id="UP000499080"/>
    </source>
</evidence>
<gene>
    <name evidence="2" type="ORF">AVEN_146966_1</name>
</gene>
<accession>A0A4Y2WYF7</accession>
<keyword evidence="3" id="KW-1185">Reference proteome</keyword>
<proteinExistence type="predicted"/>
<comment type="caution">
    <text evidence="2">The sequence shown here is derived from an EMBL/GenBank/DDBJ whole genome shotgun (WGS) entry which is preliminary data.</text>
</comment>
<dbReference type="Proteomes" id="UP000499080">
    <property type="component" value="Unassembled WGS sequence"/>
</dbReference>
<organism evidence="2 3">
    <name type="scientific">Araneus ventricosus</name>
    <name type="common">Orbweaver spider</name>
    <name type="synonym">Epeira ventricosa</name>
    <dbReference type="NCBI Taxonomy" id="182803"/>
    <lineage>
        <taxon>Eukaryota</taxon>
        <taxon>Metazoa</taxon>
        <taxon>Ecdysozoa</taxon>
        <taxon>Arthropoda</taxon>
        <taxon>Chelicerata</taxon>
        <taxon>Arachnida</taxon>
        <taxon>Araneae</taxon>
        <taxon>Araneomorphae</taxon>
        <taxon>Entelegynae</taxon>
        <taxon>Araneoidea</taxon>
        <taxon>Araneidae</taxon>
        <taxon>Araneus</taxon>
    </lineage>
</organism>
<protein>
    <submittedName>
        <fullName evidence="2">Uncharacterized protein</fullName>
    </submittedName>
</protein>
<evidence type="ECO:0000313" key="2">
    <source>
        <dbReference type="EMBL" id="GBO42291.1"/>
    </source>
</evidence>
<dbReference type="EMBL" id="BGPR01068321">
    <property type="protein sequence ID" value="GBO42291.1"/>
    <property type="molecule type" value="Genomic_DNA"/>
</dbReference>
<dbReference type="AlphaFoldDB" id="A0A4Y2WYF7"/>
<evidence type="ECO:0000256" key="1">
    <source>
        <dbReference type="SAM" id="MobiDB-lite"/>
    </source>
</evidence>
<feature type="compositionally biased region" description="Basic and acidic residues" evidence="1">
    <location>
        <begin position="97"/>
        <end position="106"/>
    </location>
</feature>
<reference evidence="2 3" key="1">
    <citation type="journal article" date="2019" name="Sci. Rep.">
        <title>Orb-weaving spider Araneus ventricosus genome elucidates the spidroin gene catalogue.</title>
        <authorList>
            <person name="Kono N."/>
            <person name="Nakamura H."/>
            <person name="Ohtoshi R."/>
            <person name="Moran D.A.P."/>
            <person name="Shinohara A."/>
            <person name="Yoshida Y."/>
            <person name="Fujiwara M."/>
            <person name="Mori M."/>
            <person name="Tomita M."/>
            <person name="Arakawa K."/>
        </authorList>
    </citation>
    <scope>NUCLEOTIDE SEQUENCE [LARGE SCALE GENOMIC DNA]</scope>
</reference>
<sequence length="106" mass="12058">MPSRGPDNKNLRIGLKLLLRPKPIPYLYLAFICQTFREQKPSLLNAKHRPHFLWTRQKSPPPLGKPPRRPGTKPGSARPCLQGRRGKGGEQFLGLRRSRDSCTAHI</sequence>
<name>A0A4Y2WYF7_ARAVE</name>
<feature type="region of interest" description="Disordered" evidence="1">
    <location>
        <begin position="47"/>
        <end position="106"/>
    </location>
</feature>